<dbReference type="EMBL" id="JAVDXT010000001">
    <property type="protein sequence ID" value="MDR7376370.1"/>
    <property type="molecule type" value="Genomic_DNA"/>
</dbReference>
<comment type="caution">
    <text evidence="2">The sequence shown here is derived from an EMBL/GenBank/DDBJ whole genome shotgun (WGS) entry which is preliminary data.</text>
</comment>
<proteinExistence type="predicted"/>
<dbReference type="InterPro" id="IPR004360">
    <property type="entry name" value="Glyas_Fos-R_dOase_dom"/>
</dbReference>
<dbReference type="Pfam" id="PF00903">
    <property type="entry name" value="Glyoxalase"/>
    <property type="match status" value="1"/>
</dbReference>
<evidence type="ECO:0000313" key="3">
    <source>
        <dbReference type="Proteomes" id="UP001180487"/>
    </source>
</evidence>
<dbReference type="Gene3D" id="3.10.180.10">
    <property type="entry name" value="2,3-Dihydroxybiphenyl 1,2-Dioxygenase, domain 1"/>
    <property type="match status" value="1"/>
</dbReference>
<dbReference type="SUPFAM" id="SSF54593">
    <property type="entry name" value="Glyoxalase/Bleomycin resistance protein/Dihydroxybiphenyl dioxygenase"/>
    <property type="match status" value="1"/>
</dbReference>
<sequence length="128" mass="14458">MNIHSIHHAQLAFRAGDEAQIRRFYNQLIGLTEFNYGEPVDTHAPLRFVAGHQRIDLVPTDNWQPNPIPSHLAFEVQGLPTLRNRLLSADVALEESRPLVGYLRFYVKDPAGNQLEFLEPDASQASTV</sequence>
<reference evidence="2 3" key="1">
    <citation type="submission" date="2023-07" db="EMBL/GenBank/DDBJ databases">
        <title>Sorghum-associated microbial communities from plants grown in Nebraska, USA.</title>
        <authorList>
            <person name="Schachtman D."/>
        </authorList>
    </citation>
    <scope>NUCLEOTIDE SEQUENCE [LARGE SCALE GENOMIC DNA]</scope>
    <source>
        <strain evidence="2 3">BE313</strain>
    </source>
</reference>
<keyword evidence="3" id="KW-1185">Reference proteome</keyword>
<protein>
    <submittedName>
        <fullName evidence="2">Catechol 2,3-dioxygenase-like lactoylglutathione lyase family enzyme</fullName>
    </submittedName>
</protein>
<dbReference type="PROSITE" id="PS51819">
    <property type="entry name" value="VOC"/>
    <property type="match status" value="1"/>
</dbReference>
<feature type="domain" description="VOC" evidence="1">
    <location>
        <begin position="5"/>
        <end position="120"/>
    </location>
</feature>
<dbReference type="Proteomes" id="UP001180487">
    <property type="component" value="Unassembled WGS sequence"/>
</dbReference>
<dbReference type="RefSeq" id="WP_116604470.1">
    <property type="nucleotide sequence ID" value="NZ_JAVDXT010000001.1"/>
</dbReference>
<name>A0ABU2C4V6_9BURK</name>
<gene>
    <name evidence="2" type="ORF">J2X19_001028</name>
</gene>
<dbReference type="InterPro" id="IPR037523">
    <property type="entry name" value="VOC_core"/>
</dbReference>
<accession>A0ABU2C4V6</accession>
<evidence type="ECO:0000259" key="1">
    <source>
        <dbReference type="PROSITE" id="PS51819"/>
    </source>
</evidence>
<evidence type="ECO:0000313" key="2">
    <source>
        <dbReference type="EMBL" id="MDR7376370.1"/>
    </source>
</evidence>
<organism evidence="2 3">
    <name type="scientific">Rhodoferax ferrireducens</name>
    <dbReference type="NCBI Taxonomy" id="192843"/>
    <lineage>
        <taxon>Bacteria</taxon>
        <taxon>Pseudomonadati</taxon>
        <taxon>Pseudomonadota</taxon>
        <taxon>Betaproteobacteria</taxon>
        <taxon>Burkholderiales</taxon>
        <taxon>Comamonadaceae</taxon>
        <taxon>Rhodoferax</taxon>
    </lineage>
</organism>
<dbReference type="InterPro" id="IPR029068">
    <property type="entry name" value="Glyas_Bleomycin-R_OHBP_Dase"/>
</dbReference>